<proteinExistence type="predicted"/>
<dbReference type="Pfam" id="PF08276">
    <property type="entry name" value="PAN_2"/>
    <property type="match status" value="1"/>
</dbReference>
<dbReference type="SUPFAM" id="SSF51110">
    <property type="entry name" value="alpha-D-mannose-specific plant lectins"/>
    <property type="match status" value="1"/>
</dbReference>
<dbReference type="InterPro" id="IPR036426">
    <property type="entry name" value="Bulb-type_lectin_dom_sf"/>
</dbReference>
<dbReference type="GO" id="GO:0016301">
    <property type="term" value="F:kinase activity"/>
    <property type="evidence" value="ECO:0007669"/>
    <property type="project" value="UniProtKB-KW"/>
</dbReference>
<evidence type="ECO:0000313" key="5">
    <source>
        <dbReference type="Proteomes" id="UP000237347"/>
    </source>
</evidence>
<accession>A0AAW0L6S0</accession>
<sequence length="215" mass="23727">MSSGRQLWQSFDHPSHVLLPGMKLGGEDIPELGNFTFGLHPSLTNRLVILLNGDIYWTSGYLNSSSPRLTNSIYSFDYISNENETYFNCSVDTGQIIWPQLTIDYLGVLSDNNGTLVNCTSASAYLNEGCVAQLPECRSTNDTFSSLTIEGLKFSEGENLTHKDCEAKCLKNCSCVAYASTNEENQTICEIWSKGGLVLTDGSIPRTIYFLSKSI</sequence>
<dbReference type="AlphaFoldDB" id="A0AAW0L6S0"/>
<keyword evidence="1" id="KW-0732">Signal</keyword>
<dbReference type="InterPro" id="IPR003609">
    <property type="entry name" value="Pan_app"/>
</dbReference>
<keyword evidence="5" id="KW-1185">Reference proteome</keyword>
<reference evidence="4 5" key="1">
    <citation type="journal article" date="2018" name="Sci. Data">
        <title>The draft genome sequence of cork oak.</title>
        <authorList>
            <person name="Ramos A.M."/>
            <person name="Usie A."/>
            <person name="Barbosa P."/>
            <person name="Barros P.M."/>
            <person name="Capote T."/>
            <person name="Chaves I."/>
            <person name="Simoes F."/>
            <person name="Abreu I."/>
            <person name="Carrasquinho I."/>
            <person name="Faro C."/>
            <person name="Guimaraes J.B."/>
            <person name="Mendonca D."/>
            <person name="Nobrega F."/>
            <person name="Rodrigues L."/>
            <person name="Saibo N.J.M."/>
            <person name="Varela M.C."/>
            <person name="Egas C."/>
            <person name="Matos J."/>
            <person name="Miguel C.M."/>
            <person name="Oliveira M.M."/>
            <person name="Ricardo C.P."/>
            <person name="Goncalves S."/>
        </authorList>
    </citation>
    <scope>NUCLEOTIDE SEQUENCE [LARGE SCALE GENOMIC DNA]</scope>
    <source>
        <strain evidence="5">cv. HL8</strain>
    </source>
</reference>
<dbReference type="PANTHER" id="PTHR32444:SF226">
    <property type="entry name" value="BULB-TYPE LECTIN DOMAIN-CONTAINING PROTEIN"/>
    <property type="match status" value="1"/>
</dbReference>
<keyword evidence="2" id="KW-1015">Disulfide bond</keyword>
<dbReference type="PANTHER" id="PTHR32444">
    <property type="entry name" value="BULB-TYPE LECTIN DOMAIN-CONTAINING PROTEIN"/>
    <property type="match status" value="1"/>
</dbReference>
<protein>
    <submittedName>
        <fullName evidence="4">G-type lectin s-receptor-like serine/threonine-protein kinase ces101</fullName>
    </submittedName>
</protein>
<dbReference type="SMART" id="SM00473">
    <property type="entry name" value="PAN_AP"/>
    <property type="match status" value="1"/>
</dbReference>
<evidence type="ECO:0000313" key="4">
    <source>
        <dbReference type="EMBL" id="KAK7847337.1"/>
    </source>
</evidence>
<feature type="domain" description="Apple" evidence="3">
    <location>
        <begin position="137"/>
        <end position="215"/>
    </location>
</feature>
<dbReference type="Proteomes" id="UP000237347">
    <property type="component" value="Unassembled WGS sequence"/>
</dbReference>
<evidence type="ECO:0000259" key="3">
    <source>
        <dbReference type="PROSITE" id="PS50948"/>
    </source>
</evidence>
<organism evidence="4 5">
    <name type="scientific">Quercus suber</name>
    <name type="common">Cork oak</name>
    <dbReference type="NCBI Taxonomy" id="58331"/>
    <lineage>
        <taxon>Eukaryota</taxon>
        <taxon>Viridiplantae</taxon>
        <taxon>Streptophyta</taxon>
        <taxon>Embryophyta</taxon>
        <taxon>Tracheophyta</taxon>
        <taxon>Spermatophyta</taxon>
        <taxon>Magnoliopsida</taxon>
        <taxon>eudicotyledons</taxon>
        <taxon>Gunneridae</taxon>
        <taxon>Pentapetalae</taxon>
        <taxon>rosids</taxon>
        <taxon>fabids</taxon>
        <taxon>Fagales</taxon>
        <taxon>Fagaceae</taxon>
        <taxon>Quercus</taxon>
    </lineage>
</organism>
<dbReference type="PROSITE" id="PS50948">
    <property type="entry name" value="PAN"/>
    <property type="match status" value="1"/>
</dbReference>
<evidence type="ECO:0000256" key="2">
    <source>
        <dbReference type="ARBA" id="ARBA00023157"/>
    </source>
</evidence>
<evidence type="ECO:0000256" key="1">
    <source>
        <dbReference type="ARBA" id="ARBA00022729"/>
    </source>
</evidence>
<name>A0AAW0L6S0_QUESU</name>
<dbReference type="EMBL" id="PKMF04000143">
    <property type="protein sequence ID" value="KAK7847337.1"/>
    <property type="molecule type" value="Genomic_DNA"/>
</dbReference>
<gene>
    <name evidence="4" type="primary">CES101_3</name>
    <name evidence="4" type="ORF">CFP56_006786</name>
</gene>
<comment type="caution">
    <text evidence="4">The sequence shown here is derived from an EMBL/GenBank/DDBJ whole genome shotgun (WGS) entry which is preliminary data.</text>
</comment>